<evidence type="ECO:0000256" key="1">
    <source>
        <dbReference type="SAM" id="MobiDB-lite"/>
    </source>
</evidence>
<dbReference type="EMBL" id="DS985217">
    <property type="protein sequence ID" value="EEY17982.1"/>
    <property type="molecule type" value="Genomic_DNA"/>
</dbReference>
<dbReference type="OrthoDB" id="10458637at2759"/>
<sequence length="174" mass="19574">MIAVLNWLKEKKDMEARPVISGKPWGKARLNRTRRHVRDGIPTEDARLMIQRLPREVTIEVLDEDNIWVPYKDQNTITDENLTLPSPKKDGQLTEPSDSLATEQLYEAEASDPRVEWGGGGGAGFFSPICSDTTSLMERFLSNTVDLSYCLLESPECSLSSRFSNMSLGSKPRK</sequence>
<dbReference type="OMA" id="DPRVEWG"/>
<dbReference type="Proteomes" id="UP000008698">
    <property type="component" value="Unassembled WGS sequence"/>
</dbReference>
<proteinExistence type="predicted"/>
<protein>
    <submittedName>
        <fullName evidence="2">Predicted protein</fullName>
    </submittedName>
</protein>
<evidence type="ECO:0000313" key="2">
    <source>
        <dbReference type="EMBL" id="EEY17982.1"/>
    </source>
</evidence>
<organism evidence="3">
    <name type="scientific">Verticillium alfalfae (strain VaMs.102 / ATCC MYA-4576 / FGSC 10136)</name>
    <name type="common">Verticillium wilt of alfalfa</name>
    <name type="synonym">Verticillium albo-atrum</name>
    <dbReference type="NCBI Taxonomy" id="526221"/>
    <lineage>
        <taxon>Eukaryota</taxon>
        <taxon>Fungi</taxon>
        <taxon>Dikarya</taxon>
        <taxon>Ascomycota</taxon>
        <taxon>Pezizomycotina</taxon>
        <taxon>Sordariomycetes</taxon>
        <taxon>Hypocreomycetidae</taxon>
        <taxon>Glomerellales</taxon>
        <taxon>Plectosphaerellaceae</taxon>
        <taxon>Verticillium</taxon>
    </lineage>
</organism>
<keyword evidence="3" id="KW-1185">Reference proteome</keyword>
<dbReference type="HOGENOM" id="CLU_1564090_0_0_1"/>
<dbReference type="AlphaFoldDB" id="C9SFN7"/>
<reference evidence="3" key="1">
    <citation type="journal article" date="2011" name="PLoS Pathog.">
        <title>Comparative genomics yields insights into niche adaptation of plant vascular wilt pathogens.</title>
        <authorList>
            <person name="Klosterman S.J."/>
            <person name="Subbarao K.V."/>
            <person name="Kang S."/>
            <person name="Veronese P."/>
            <person name="Gold S.E."/>
            <person name="Thomma B.P.H.J."/>
            <person name="Chen Z."/>
            <person name="Henrissat B."/>
            <person name="Lee Y.-H."/>
            <person name="Park J."/>
            <person name="Garcia-Pedrajas M.D."/>
            <person name="Barbara D.J."/>
            <person name="Anchieta A."/>
            <person name="de Jonge R."/>
            <person name="Santhanam P."/>
            <person name="Maruthachalam K."/>
            <person name="Atallah Z."/>
            <person name="Amyotte S.G."/>
            <person name="Paz Z."/>
            <person name="Inderbitzin P."/>
            <person name="Hayes R.J."/>
            <person name="Heiman D.I."/>
            <person name="Young S."/>
            <person name="Zeng Q."/>
            <person name="Engels R."/>
            <person name="Galagan J."/>
            <person name="Cuomo C.A."/>
            <person name="Dobinson K.F."/>
            <person name="Ma L.-J."/>
        </authorList>
    </citation>
    <scope>NUCLEOTIDE SEQUENCE [LARGE SCALE GENOMIC DNA]</scope>
    <source>
        <strain evidence="3">VaMs.102 / ATCC MYA-4576 / FGSC 10136</strain>
    </source>
</reference>
<feature type="region of interest" description="Disordered" evidence="1">
    <location>
        <begin position="78"/>
        <end position="98"/>
    </location>
</feature>
<dbReference type="eggNOG" id="ENOG502T5DJ">
    <property type="taxonomic scope" value="Eukaryota"/>
</dbReference>
<gene>
    <name evidence="2" type="ORF">VDBG_04091</name>
</gene>
<accession>C9SFN7</accession>
<dbReference type="GeneID" id="9534618"/>
<evidence type="ECO:0000313" key="3">
    <source>
        <dbReference type="Proteomes" id="UP000008698"/>
    </source>
</evidence>
<dbReference type="RefSeq" id="XP_003006138.1">
    <property type="nucleotide sequence ID" value="XM_003006092.1"/>
</dbReference>
<dbReference type="KEGG" id="val:VDBG_04091"/>
<name>C9SFN7_VERA1</name>